<organism evidence="1 2">
    <name type="scientific">Planococcus faecalis</name>
    <dbReference type="NCBI Taxonomy" id="1598147"/>
    <lineage>
        <taxon>Bacteria</taxon>
        <taxon>Bacillati</taxon>
        <taxon>Bacillota</taxon>
        <taxon>Bacilli</taxon>
        <taxon>Bacillales</taxon>
        <taxon>Caryophanaceae</taxon>
        <taxon>Planococcus</taxon>
    </lineage>
</organism>
<evidence type="ECO:0000313" key="2">
    <source>
        <dbReference type="Proteomes" id="UP000189661"/>
    </source>
</evidence>
<protein>
    <recommendedName>
        <fullName evidence="3">DUF2577 domain-containing protein</fullName>
    </recommendedName>
</protein>
<accession>A0ABN4XP12</accession>
<evidence type="ECO:0000313" key="1">
    <source>
        <dbReference type="EMBL" id="AQU79712.1"/>
    </source>
</evidence>
<sequence>MNTTREKGNPIADLARVMKETGYNKDVILSRATVIDEAPLTVRLEGNNLETSNLQPMAHLMPQYHRFDMIFDGDLGRQAGTIMIDNGLEMGDLVYVIYDMEKNSLKGFIIGKEE</sequence>
<reference evidence="1 2" key="1">
    <citation type="submission" date="2017-01" db="EMBL/GenBank/DDBJ databases">
        <title>Planococcus faecalis genome complete sequence.</title>
        <authorList>
            <person name="Lee P.C."/>
        </authorList>
    </citation>
    <scope>NUCLEOTIDE SEQUENCE [LARGE SCALE GENOMIC DNA]</scope>
    <source>
        <strain evidence="1 2">AJ003</strain>
    </source>
</reference>
<dbReference type="EMBL" id="CP019401">
    <property type="protein sequence ID" value="AQU79712.1"/>
    <property type="molecule type" value="Genomic_DNA"/>
</dbReference>
<dbReference type="Proteomes" id="UP000189661">
    <property type="component" value="Chromosome"/>
</dbReference>
<name>A0ABN4XP12_9BACL</name>
<gene>
    <name evidence="1" type="ORF">AJGP001_10750</name>
</gene>
<dbReference type="RefSeq" id="WP_071152990.1">
    <property type="nucleotide sequence ID" value="NZ_CP019401.1"/>
</dbReference>
<evidence type="ECO:0008006" key="3">
    <source>
        <dbReference type="Google" id="ProtNLM"/>
    </source>
</evidence>
<keyword evidence="2" id="KW-1185">Reference proteome</keyword>
<proteinExistence type="predicted"/>